<keyword evidence="3" id="KW-0560">Oxidoreductase</keyword>
<reference evidence="6 7" key="2">
    <citation type="journal article" date="2011" name="Stand. Genomic Sci.">
        <title>Complete genome sequence of Mahella australiensis type strain (50-1 BON).</title>
        <authorList>
            <person name="Sikorski J."/>
            <person name="Teshima H."/>
            <person name="Nolan M."/>
            <person name="Lucas S."/>
            <person name="Hammon N."/>
            <person name="Deshpande S."/>
            <person name="Cheng J.F."/>
            <person name="Pitluck S."/>
            <person name="Liolios K."/>
            <person name="Pagani I."/>
            <person name="Ivanova N."/>
            <person name="Huntemann M."/>
            <person name="Mavromatis K."/>
            <person name="Ovchinikova G."/>
            <person name="Pati A."/>
            <person name="Tapia R."/>
            <person name="Han C."/>
            <person name="Goodwin L."/>
            <person name="Chen A."/>
            <person name="Palaniappan K."/>
            <person name="Land M."/>
            <person name="Hauser L."/>
            <person name="Ngatchou-Djao O.D."/>
            <person name="Rohde M."/>
            <person name="Pukall R."/>
            <person name="Spring S."/>
            <person name="Abt B."/>
            <person name="Goker M."/>
            <person name="Detter J.C."/>
            <person name="Woyke T."/>
            <person name="Bristow J."/>
            <person name="Markowitz V."/>
            <person name="Hugenholtz P."/>
            <person name="Eisen J.A."/>
            <person name="Kyrpides N.C."/>
            <person name="Klenk H.P."/>
            <person name="Lapidus A."/>
        </authorList>
    </citation>
    <scope>NUCLEOTIDE SEQUENCE [LARGE SCALE GENOMIC DNA]</scope>
    <source>
        <strain evidence="7">DSM 15567 / CIP 107919 / 50-1 BON</strain>
    </source>
</reference>
<gene>
    <name evidence="6" type="ordered locus">Mahau_2571</name>
</gene>
<dbReference type="GO" id="GO:0046872">
    <property type="term" value="F:metal ion binding"/>
    <property type="evidence" value="ECO:0007669"/>
    <property type="project" value="UniProtKB-KW"/>
</dbReference>
<evidence type="ECO:0000256" key="2">
    <source>
        <dbReference type="ARBA" id="ARBA00022723"/>
    </source>
</evidence>
<protein>
    <submittedName>
        <fullName evidence="6">FAD dependent oxidoreductase</fullName>
    </submittedName>
</protein>
<dbReference type="InterPro" id="IPR036188">
    <property type="entry name" value="FAD/NAD-bd_sf"/>
</dbReference>
<dbReference type="PANTHER" id="PTHR43498:SF1">
    <property type="entry name" value="COB--COM HETERODISULFIDE REDUCTASE IRON-SULFUR SUBUNIT A"/>
    <property type="match status" value="1"/>
</dbReference>
<evidence type="ECO:0000256" key="1">
    <source>
        <dbReference type="ARBA" id="ARBA00022485"/>
    </source>
</evidence>
<dbReference type="GO" id="GO:0051539">
    <property type="term" value="F:4 iron, 4 sulfur cluster binding"/>
    <property type="evidence" value="ECO:0007669"/>
    <property type="project" value="UniProtKB-KW"/>
</dbReference>
<dbReference type="EMBL" id="CP002360">
    <property type="protein sequence ID" value="AEE97716.1"/>
    <property type="molecule type" value="Genomic_DNA"/>
</dbReference>
<evidence type="ECO:0000313" key="7">
    <source>
        <dbReference type="Proteomes" id="UP000008457"/>
    </source>
</evidence>
<dbReference type="Proteomes" id="UP000008457">
    <property type="component" value="Chromosome"/>
</dbReference>
<keyword evidence="4" id="KW-0408">Iron</keyword>
<dbReference type="STRING" id="697281.Mahau_2571"/>
<accession>F3ZY20</accession>
<keyword evidence="7" id="KW-1185">Reference proteome</keyword>
<name>F3ZY20_MAHA5</name>
<evidence type="ECO:0000313" key="6">
    <source>
        <dbReference type="EMBL" id="AEE97716.1"/>
    </source>
</evidence>
<evidence type="ECO:0000256" key="5">
    <source>
        <dbReference type="ARBA" id="ARBA00023014"/>
    </source>
</evidence>
<dbReference type="AlphaFoldDB" id="F3ZY20"/>
<dbReference type="GO" id="GO:0016491">
    <property type="term" value="F:oxidoreductase activity"/>
    <property type="evidence" value="ECO:0007669"/>
    <property type="project" value="UniProtKB-KW"/>
</dbReference>
<keyword evidence="5" id="KW-0411">Iron-sulfur</keyword>
<organism evidence="6 7">
    <name type="scientific">Mahella australiensis (strain DSM 15567 / CIP 107919 / 50-1 BON)</name>
    <dbReference type="NCBI Taxonomy" id="697281"/>
    <lineage>
        <taxon>Bacteria</taxon>
        <taxon>Bacillati</taxon>
        <taxon>Bacillota</taxon>
        <taxon>Clostridia</taxon>
        <taxon>Thermoanaerobacterales</taxon>
        <taxon>Thermoanaerobacterales Family IV. Incertae Sedis</taxon>
        <taxon>Mahella</taxon>
    </lineage>
</organism>
<reference evidence="7" key="1">
    <citation type="submission" date="2010-11" db="EMBL/GenBank/DDBJ databases">
        <title>The complete genome of Mahella australiensis DSM 15567.</title>
        <authorList>
            <consortium name="US DOE Joint Genome Institute (JGI-PGF)"/>
            <person name="Lucas S."/>
            <person name="Copeland A."/>
            <person name="Lapidus A."/>
            <person name="Bruce D."/>
            <person name="Goodwin L."/>
            <person name="Pitluck S."/>
            <person name="Kyrpides N."/>
            <person name="Mavromatis K."/>
            <person name="Pagani I."/>
            <person name="Ivanova N."/>
            <person name="Teshima H."/>
            <person name="Brettin T."/>
            <person name="Detter J.C."/>
            <person name="Han C."/>
            <person name="Tapia R."/>
            <person name="Land M."/>
            <person name="Hauser L."/>
            <person name="Markowitz V."/>
            <person name="Cheng J.-F."/>
            <person name="Hugenholtz P."/>
            <person name="Woyke T."/>
            <person name="Wu D."/>
            <person name="Spring S."/>
            <person name="Pukall R."/>
            <person name="Steenblock K."/>
            <person name="Schneider S."/>
            <person name="Klenk H.-P."/>
            <person name="Eisen J.A."/>
        </authorList>
    </citation>
    <scope>NUCLEOTIDE SEQUENCE [LARGE SCALE GENOMIC DNA]</scope>
    <source>
        <strain evidence="7">DSM 15567 / CIP 107919 / 50-1 BON</strain>
    </source>
</reference>
<evidence type="ECO:0000256" key="3">
    <source>
        <dbReference type="ARBA" id="ARBA00023002"/>
    </source>
</evidence>
<evidence type="ECO:0000256" key="4">
    <source>
        <dbReference type="ARBA" id="ARBA00023004"/>
    </source>
</evidence>
<dbReference type="SUPFAM" id="SSF51905">
    <property type="entry name" value="FAD/NAD(P)-binding domain"/>
    <property type="match status" value="1"/>
</dbReference>
<sequence length="422" mass="46821">MDMKECYDLVVAGGGLTGVAAAVAAKRHGVQDVLLVERYGFLGGMATAGLVNPFMTYFKAKKPYTEENQLIFGIFQEILDELDKLGGLKNKAVFDAEVMKLVLNRMIQRAGVEVLLHTFIEGVNKSGESSIESIRVANKSGVYNIEGRVFIDCTGDADVAYMAGVPCNKGRDEDGFAQPMTMCFRVANVDRYKMPSNNEINRLYKEAVAGGEIHNPREDVLFFDTMQPDVIHFNTTRIVMKDATDAKQLTQAEMEVREQCWEMFYFLKRYVPGFENSYFQVSAPQIGVRESRRIVGRYVLNEDDVLSGRKFDDSICYFAYNIDIHNPSGTGTVLKSLNEGDYYGIPYRCLLPLNVDNLLVAGRPISSTHEAHSSLRVMPACTAMGQAAGTAAAMAIKAGTQPSQIDVRALREQLMADGAIRW</sequence>
<dbReference type="eggNOG" id="COG0644">
    <property type="taxonomic scope" value="Bacteria"/>
</dbReference>
<dbReference type="PANTHER" id="PTHR43498">
    <property type="entry name" value="FERREDOXIN:COB-COM HETERODISULFIDE REDUCTASE SUBUNIT A"/>
    <property type="match status" value="1"/>
</dbReference>
<keyword evidence="2" id="KW-0479">Metal-binding</keyword>
<dbReference type="InterPro" id="IPR039650">
    <property type="entry name" value="HdrA-like"/>
</dbReference>
<dbReference type="Gene3D" id="3.50.50.60">
    <property type="entry name" value="FAD/NAD(P)-binding domain"/>
    <property type="match status" value="1"/>
</dbReference>
<proteinExistence type="predicted"/>
<keyword evidence="1" id="KW-0004">4Fe-4S</keyword>
<dbReference type="Pfam" id="PF12831">
    <property type="entry name" value="FAD_oxidored"/>
    <property type="match status" value="1"/>
</dbReference>
<dbReference type="KEGG" id="mas:Mahau_2571"/>
<dbReference type="HOGENOM" id="CLU_045820_0_0_9"/>